<dbReference type="PANTHER" id="PTHR21646">
    <property type="entry name" value="UBIQUITIN CARBOXYL-TERMINAL HYDROLASE"/>
    <property type="match status" value="1"/>
</dbReference>
<dbReference type="InterPro" id="IPR001607">
    <property type="entry name" value="Znf_UBP"/>
</dbReference>
<protein>
    <submittedName>
        <fullName evidence="14">Ubiquitin C-terminal hydrolase Ubp10</fullName>
    </submittedName>
</protein>
<feature type="domain" description="USP" evidence="12">
    <location>
        <begin position="179"/>
        <end position="502"/>
    </location>
</feature>
<feature type="domain" description="UBP-type" evidence="13">
    <location>
        <begin position="57"/>
        <end position="154"/>
    </location>
</feature>
<keyword evidence="6 10" id="KW-0863">Zinc-finger</keyword>
<keyword evidence="4" id="KW-0479">Metal-binding</keyword>
<keyword evidence="3" id="KW-0507">mRNA processing</keyword>
<evidence type="ECO:0000256" key="2">
    <source>
        <dbReference type="ARBA" id="ARBA00009085"/>
    </source>
</evidence>
<dbReference type="SUPFAM" id="SSF54001">
    <property type="entry name" value="Cysteine proteinases"/>
    <property type="match status" value="1"/>
</dbReference>
<evidence type="ECO:0000313" key="15">
    <source>
        <dbReference type="Proteomes" id="UP001212411"/>
    </source>
</evidence>
<keyword evidence="7" id="KW-0862">Zinc</keyword>
<comment type="similarity">
    <text evidence="2">Belongs to the peptidase C19 family.</text>
</comment>
<dbReference type="InterPro" id="IPR001394">
    <property type="entry name" value="Peptidase_C19_UCH"/>
</dbReference>
<dbReference type="Pfam" id="PF00443">
    <property type="entry name" value="UCH"/>
    <property type="match status" value="1"/>
</dbReference>
<evidence type="ECO:0000256" key="6">
    <source>
        <dbReference type="ARBA" id="ARBA00022771"/>
    </source>
</evidence>
<dbReference type="InterPro" id="IPR013083">
    <property type="entry name" value="Znf_RING/FYVE/PHD"/>
</dbReference>
<dbReference type="InterPro" id="IPR038765">
    <property type="entry name" value="Papain-like_cys_pep_sf"/>
</dbReference>
<dbReference type="GO" id="GO:0016579">
    <property type="term" value="P:protein deubiquitination"/>
    <property type="evidence" value="ECO:0007669"/>
    <property type="project" value="InterPro"/>
</dbReference>
<dbReference type="Gene3D" id="3.90.70.10">
    <property type="entry name" value="Cysteine proteinases"/>
    <property type="match status" value="1"/>
</dbReference>
<proteinExistence type="inferred from homology"/>
<reference evidence="14 15" key="1">
    <citation type="journal article" date="2023" name="G3 (Bethesda)">
        <title>A high-quality reference genome for the fission yeast Schizosaccharomyces osmophilus.</title>
        <authorList>
            <person name="Jia G.S."/>
            <person name="Zhang W.C."/>
            <person name="Liang Y."/>
            <person name="Liu X.H."/>
            <person name="Rhind N."/>
            <person name="Pidoux A."/>
            <person name="Brysch-Herzberg M."/>
            <person name="Du L.L."/>
        </authorList>
    </citation>
    <scope>NUCLEOTIDE SEQUENCE [LARGE SCALE GENOMIC DNA]</scope>
    <source>
        <strain evidence="14 15">CBS 15793</strain>
    </source>
</reference>
<feature type="region of interest" description="Disordered" evidence="11">
    <location>
        <begin position="1"/>
        <end position="48"/>
    </location>
</feature>
<dbReference type="InterPro" id="IPR050185">
    <property type="entry name" value="Ub_carboxyl-term_hydrolase"/>
</dbReference>
<dbReference type="RefSeq" id="XP_056036369.1">
    <property type="nucleotide sequence ID" value="XM_056181057.1"/>
</dbReference>
<sequence length="503" mass="58271">MAMSEVNEDKHSLKRSFNEEEADSMRKREKVDNVSGSTSNDDQTTINASVKKHKPISSDLYLDTINRKLLDFDFEKVCSVSLTNLSVYACLVCGRYFQGRGPSSHAYFHALNDNHHVFVNCSTLKFYILPESYQVVSSALQDIAYVIKPTYTREEVAKLDRIPQVSYDLMHKPYVPGFVGLNNIQSNDYFNVILQLLSHVKPLRNYLLLNNFDGCPHIIQRLAITVRKIWNPKAFKGHVSPQELIHEVTLLSHKKYSMNEQKDPLEFVSWLLNTLHVSLGGKKSTMEKPTSIIHYNFQGHVRAESQKIRQHTENGDHVVFEGDRVIKTDIVPYLYLTLNLPPRPLFQDEFEGNIIPQVELVKLLEKYNGVTTQELSGMRRRFHLMNTPPYLLFHMKRFMKNNYFTERNPTIVTFPLDNLDMSPFIDDAFLKAHPKIIPRYNLIANVVYESVLSADGESHVFRVQLRNSASNKWYQIQDLYVEEISSDMINLGESLIQLWERVH</sequence>
<dbReference type="KEGG" id="som:SOMG_02265"/>
<dbReference type="FunFam" id="3.30.40.10:FF:000068">
    <property type="entry name" value="U4/U6.U5 tri-snRNP-associated protein 2"/>
    <property type="match status" value="1"/>
</dbReference>
<evidence type="ECO:0000256" key="5">
    <source>
        <dbReference type="ARBA" id="ARBA00022728"/>
    </source>
</evidence>
<dbReference type="PROSITE" id="PS50235">
    <property type="entry name" value="USP_3"/>
    <property type="match status" value="1"/>
</dbReference>
<keyword evidence="8" id="KW-0508">mRNA splicing</keyword>
<evidence type="ECO:0000256" key="7">
    <source>
        <dbReference type="ARBA" id="ARBA00022833"/>
    </source>
</evidence>
<feature type="compositionally biased region" description="Basic and acidic residues" evidence="11">
    <location>
        <begin position="23"/>
        <end position="32"/>
    </location>
</feature>
<dbReference type="GO" id="GO:0008270">
    <property type="term" value="F:zinc ion binding"/>
    <property type="evidence" value="ECO:0007669"/>
    <property type="project" value="UniProtKB-KW"/>
</dbReference>
<dbReference type="Proteomes" id="UP001212411">
    <property type="component" value="Chromosome 1"/>
</dbReference>
<dbReference type="SUPFAM" id="SSF57850">
    <property type="entry name" value="RING/U-box"/>
    <property type="match status" value="1"/>
</dbReference>
<dbReference type="GeneID" id="80875746"/>
<dbReference type="Pfam" id="PF02148">
    <property type="entry name" value="zf-UBP"/>
    <property type="match status" value="1"/>
</dbReference>
<dbReference type="AlphaFoldDB" id="A0AAE9WB02"/>
<evidence type="ECO:0000256" key="1">
    <source>
        <dbReference type="ARBA" id="ARBA00004123"/>
    </source>
</evidence>
<evidence type="ECO:0000259" key="13">
    <source>
        <dbReference type="PROSITE" id="PS50271"/>
    </source>
</evidence>
<keyword evidence="9" id="KW-0539">Nucleus</keyword>
<evidence type="ECO:0000256" key="3">
    <source>
        <dbReference type="ARBA" id="ARBA00022664"/>
    </source>
</evidence>
<dbReference type="GO" id="GO:0000245">
    <property type="term" value="P:spliceosomal complex assembly"/>
    <property type="evidence" value="ECO:0007669"/>
    <property type="project" value="InterPro"/>
</dbReference>
<evidence type="ECO:0000256" key="9">
    <source>
        <dbReference type="ARBA" id="ARBA00023242"/>
    </source>
</evidence>
<dbReference type="GO" id="GO:0004843">
    <property type="term" value="F:cysteine-type deubiquitinase activity"/>
    <property type="evidence" value="ECO:0007669"/>
    <property type="project" value="InterPro"/>
</dbReference>
<dbReference type="InterPro" id="IPR033809">
    <property type="entry name" value="USP39"/>
</dbReference>
<keyword evidence="15" id="KW-1185">Reference proteome</keyword>
<gene>
    <name evidence="14" type="primary">ubp10</name>
    <name evidence="14" type="ORF">SOMG_02265</name>
</gene>
<keyword evidence="5" id="KW-0747">Spliceosome</keyword>
<evidence type="ECO:0000256" key="10">
    <source>
        <dbReference type="PROSITE-ProRule" id="PRU00502"/>
    </source>
</evidence>
<feature type="compositionally biased region" description="Polar residues" evidence="11">
    <location>
        <begin position="34"/>
        <end position="48"/>
    </location>
</feature>
<dbReference type="GO" id="GO:0005681">
    <property type="term" value="C:spliceosomal complex"/>
    <property type="evidence" value="ECO:0007669"/>
    <property type="project" value="UniProtKB-KW"/>
</dbReference>
<organism evidence="14 15">
    <name type="scientific">Schizosaccharomyces osmophilus</name>
    <dbReference type="NCBI Taxonomy" id="2545709"/>
    <lineage>
        <taxon>Eukaryota</taxon>
        <taxon>Fungi</taxon>
        <taxon>Dikarya</taxon>
        <taxon>Ascomycota</taxon>
        <taxon>Taphrinomycotina</taxon>
        <taxon>Schizosaccharomycetes</taxon>
        <taxon>Schizosaccharomycetales</taxon>
        <taxon>Schizosaccharomycetaceae</taxon>
        <taxon>Schizosaccharomyces</taxon>
    </lineage>
</organism>
<dbReference type="Gene3D" id="3.30.40.10">
    <property type="entry name" value="Zinc/RING finger domain, C3HC4 (zinc finger)"/>
    <property type="match status" value="1"/>
</dbReference>
<keyword evidence="14" id="KW-0378">Hydrolase</keyword>
<evidence type="ECO:0000259" key="12">
    <source>
        <dbReference type="PROSITE" id="PS50235"/>
    </source>
</evidence>
<dbReference type="CDD" id="cd02669">
    <property type="entry name" value="Peptidase_C19M"/>
    <property type="match status" value="1"/>
</dbReference>
<dbReference type="SMART" id="SM00290">
    <property type="entry name" value="ZnF_UBP"/>
    <property type="match status" value="1"/>
</dbReference>
<evidence type="ECO:0000256" key="8">
    <source>
        <dbReference type="ARBA" id="ARBA00023187"/>
    </source>
</evidence>
<name>A0AAE9WB02_9SCHI</name>
<dbReference type="PANTHER" id="PTHR21646:SF16">
    <property type="entry name" value="U4_U6.U5 TRI-SNRNP-ASSOCIATED PROTEIN 2"/>
    <property type="match status" value="1"/>
</dbReference>
<evidence type="ECO:0000256" key="4">
    <source>
        <dbReference type="ARBA" id="ARBA00022723"/>
    </source>
</evidence>
<evidence type="ECO:0000313" key="14">
    <source>
        <dbReference type="EMBL" id="WBW72126.1"/>
    </source>
</evidence>
<evidence type="ECO:0000256" key="11">
    <source>
        <dbReference type="SAM" id="MobiDB-lite"/>
    </source>
</evidence>
<dbReference type="InterPro" id="IPR028889">
    <property type="entry name" value="USP"/>
</dbReference>
<accession>A0AAE9WB02</accession>
<dbReference type="PROSITE" id="PS50271">
    <property type="entry name" value="ZF_UBP"/>
    <property type="match status" value="1"/>
</dbReference>
<comment type="subcellular location">
    <subcellularLocation>
        <location evidence="1">Nucleus</location>
    </subcellularLocation>
</comment>
<dbReference type="EMBL" id="CP115611">
    <property type="protein sequence ID" value="WBW72126.1"/>
    <property type="molecule type" value="Genomic_DNA"/>
</dbReference>